<proteinExistence type="predicted"/>
<accession>A0ABN2FY40</accession>
<name>A0ABN2FY40_9ACTN</name>
<evidence type="ECO:0000313" key="3">
    <source>
        <dbReference type="Proteomes" id="UP001500618"/>
    </source>
</evidence>
<dbReference type="Proteomes" id="UP001500618">
    <property type="component" value="Unassembled WGS sequence"/>
</dbReference>
<protein>
    <recommendedName>
        <fullName evidence="4">PH domain-containing protein</fullName>
    </recommendedName>
</protein>
<comment type="caution">
    <text evidence="2">The sequence shown here is derived from an EMBL/GenBank/DDBJ whole genome shotgun (WGS) entry which is preliminary data.</text>
</comment>
<evidence type="ECO:0000313" key="2">
    <source>
        <dbReference type="EMBL" id="GAA1661886.1"/>
    </source>
</evidence>
<evidence type="ECO:0008006" key="4">
    <source>
        <dbReference type="Google" id="ProtNLM"/>
    </source>
</evidence>
<dbReference type="RefSeq" id="WP_344307417.1">
    <property type="nucleotide sequence ID" value="NZ_BAAANY010000003.1"/>
</dbReference>
<keyword evidence="1" id="KW-1133">Transmembrane helix</keyword>
<feature type="transmembrane region" description="Helical" evidence="1">
    <location>
        <begin position="21"/>
        <end position="42"/>
    </location>
</feature>
<sequence>MAHLNEVPLGVGAVTTARPRAWLLWISPLLAVPAAGLLLMNAQKDHWQFAPASLALPFVALLAAGLLALLPFAVWRLRRGAWLQGSVLVVRGFRTRRVDLATATDIRTDLHFNRLSRVSRAVPVLLVRHTGGWVRMQLATDDGRLLLADQLACLAGVLLRSPAPNAAAVAGRLCQAAHRQAVAGRIGAAPVPQTPIAA</sequence>
<evidence type="ECO:0000256" key="1">
    <source>
        <dbReference type="SAM" id="Phobius"/>
    </source>
</evidence>
<reference evidence="2 3" key="1">
    <citation type="journal article" date="2019" name="Int. J. Syst. Evol. Microbiol.">
        <title>The Global Catalogue of Microorganisms (GCM) 10K type strain sequencing project: providing services to taxonomists for standard genome sequencing and annotation.</title>
        <authorList>
            <consortium name="The Broad Institute Genomics Platform"/>
            <consortium name="The Broad Institute Genome Sequencing Center for Infectious Disease"/>
            <person name="Wu L."/>
            <person name="Ma J."/>
        </authorList>
    </citation>
    <scope>NUCLEOTIDE SEQUENCE [LARGE SCALE GENOMIC DNA]</scope>
    <source>
        <strain evidence="2 3">JCM 14718</strain>
    </source>
</reference>
<keyword evidence="3" id="KW-1185">Reference proteome</keyword>
<keyword evidence="1" id="KW-0812">Transmembrane</keyword>
<feature type="transmembrane region" description="Helical" evidence="1">
    <location>
        <begin position="54"/>
        <end position="75"/>
    </location>
</feature>
<gene>
    <name evidence="2" type="ORF">GCM10009765_09200</name>
</gene>
<organism evidence="2 3">
    <name type="scientific">Fodinicola feengrottensis</name>
    <dbReference type="NCBI Taxonomy" id="435914"/>
    <lineage>
        <taxon>Bacteria</taxon>
        <taxon>Bacillati</taxon>
        <taxon>Actinomycetota</taxon>
        <taxon>Actinomycetes</taxon>
        <taxon>Mycobacteriales</taxon>
        <taxon>Fodinicola</taxon>
    </lineage>
</organism>
<keyword evidence="1" id="KW-0472">Membrane</keyword>
<dbReference type="EMBL" id="BAAANY010000003">
    <property type="protein sequence ID" value="GAA1661886.1"/>
    <property type="molecule type" value="Genomic_DNA"/>
</dbReference>